<evidence type="ECO:0000256" key="6">
    <source>
        <dbReference type="RuleBase" id="RU364043"/>
    </source>
</evidence>
<sequence>MSPANAAVHTTVATVVERDGKVLMVEERATEPDASTTVWNQPAGHWESGESLIAAAQRETLEETGWQVEITYLLGIYTFVAPNGDSYCRVCFAAKPIQQLSSRLDPDILRADWLDPRSVLQQPDCWRSHLVGRAIKDYLDGKRYPLEIVQEDPMLSPFNYSV</sequence>
<comment type="subunit">
    <text evidence="3 6">Monomer.</text>
</comment>
<dbReference type="InterPro" id="IPR015797">
    <property type="entry name" value="NUDIX_hydrolase-like_dom_sf"/>
</dbReference>
<dbReference type="CDD" id="cd03675">
    <property type="entry name" value="NUDIX_Hydrolase"/>
    <property type="match status" value="1"/>
</dbReference>
<dbReference type="GO" id="GO:0004787">
    <property type="term" value="F:thiamine diphosphate phosphatase activity"/>
    <property type="evidence" value="ECO:0007669"/>
    <property type="project" value="InterPro"/>
</dbReference>
<accession>A0A2S5KQE4</accession>
<organism evidence="8 9">
    <name type="scientific">Proteobacteria bacterium 228</name>
    <dbReference type="NCBI Taxonomy" id="2083153"/>
    <lineage>
        <taxon>Bacteria</taxon>
        <taxon>Pseudomonadati</taxon>
        <taxon>Pseudomonadota</taxon>
    </lineage>
</organism>
<evidence type="ECO:0000259" key="7">
    <source>
        <dbReference type="PROSITE" id="PS51462"/>
    </source>
</evidence>
<comment type="similarity">
    <text evidence="2 6">Belongs to the Nudix hydrolase family. NudJ subfamily.</text>
</comment>
<evidence type="ECO:0000313" key="8">
    <source>
        <dbReference type="EMBL" id="PPC77061.1"/>
    </source>
</evidence>
<keyword evidence="5 6" id="KW-0378">Hydrolase</keyword>
<dbReference type="Pfam" id="PF00293">
    <property type="entry name" value="NUDIX"/>
    <property type="match status" value="1"/>
</dbReference>
<dbReference type="GO" id="GO:0017111">
    <property type="term" value="F:ribonucleoside triphosphate phosphatase activity"/>
    <property type="evidence" value="ECO:0007669"/>
    <property type="project" value="InterPro"/>
</dbReference>
<protein>
    <recommendedName>
        <fullName evidence="4 6">Phosphatase NudJ</fullName>
        <ecNumber evidence="6">3.6.1.-</ecNumber>
    </recommendedName>
</protein>
<evidence type="ECO:0000256" key="4">
    <source>
        <dbReference type="ARBA" id="ARBA00015552"/>
    </source>
</evidence>
<proteinExistence type="inferred from homology"/>
<evidence type="ECO:0000256" key="1">
    <source>
        <dbReference type="ARBA" id="ARBA00001946"/>
    </source>
</evidence>
<reference evidence="8 9" key="1">
    <citation type="submission" date="2018-02" db="EMBL/GenBank/DDBJ databases">
        <title>novel marine gammaproteobacteria from coastal saline agro ecosystem.</title>
        <authorList>
            <person name="Krishnan R."/>
            <person name="Ramesh Kumar N."/>
        </authorList>
    </citation>
    <scope>NUCLEOTIDE SEQUENCE [LARGE SCALE GENOMIC DNA]</scope>
    <source>
        <strain evidence="8 9">228</strain>
    </source>
</reference>
<name>A0A2S5KQE4_9PROT</name>
<evidence type="ECO:0000313" key="9">
    <source>
        <dbReference type="Proteomes" id="UP000238196"/>
    </source>
</evidence>
<dbReference type="InterPro" id="IPR020084">
    <property type="entry name" value="NUDIX_hydrolase_CS"/>
</dbReference>
<evidence type="ECO:0000256" key="5">
    <source>
        <dbReference type="ARBA" id="ARBA00022801"/>
    </source>
</evidence>
<comment type="caution">
    <text evidence="8">The sequence shown here is derived from an EMBL/GenBank/DDBJ whole genome shotgun (WGS) entry which is preliminary data.</text>
</comment>
<dbReference type="PANTHER" id="PTHR43222">
    <property type="entry name" value="NUDIX HYDROLASE 23"/>
    <property type="match status" value="1"/>
</dbReference>
<dbReference type="PROSITE" id="PS00893">
    <property type="entry name" value="NUDIX_BOX"/>
    <property type="match status" value="1"/>
</dbReference>
<dbReference type="EC" id="3.6.1.-" evidence="6"/>
<evidence type="ECO:0000256" key="2">
    <source>
        <dbReference type="ARBA" id="ARBA00007608"/>
    </source>
</evidence>
<dbReference type="InterPro" id="IPR000086">
    <property type="entry name" value="NUDIX_hydrolase_dom"/>
</dbReference>
<dbReference type="SUPFAM" id="SSF55811">
    <property type="entry name" value="Nudix"/>
    <property type="match status" value="1"/>
</dbReference>
<dbReference type="EMBL" id="PRLP01000035">
    <property type="protein sequence ID" value="PPC77061.1"/>
    <property type="molecule type" value="Genomic_DNA"/>
</dbReference>
<dbReference type="PANTHER" id="PTHR43222:SF11">
    <property type="entry name" value="PHOSPHATASE NUDJ"/>
    <property type="match status" value="1"/>
</dbReference>
<comment type="cofactor">
    <cofactor evidence="1 6">
        <name>Mg(2+)</name>
        <dbReference type="ChEBI" id="CHEBI:18420"/>
    </cofactor>
</comment>
<dbReference type="Proteomes" id="UP000238196">
    <property type="component" value="Unassembled WGS sequence"/>
</dbReference>
<gene>
    <name evidence="6" type="primary">nudJ</name>
    <name evidence="8" type="ORF">C4K68_11595</name>
</gene>
<feature type="domain" description="Nudix hydrolase" evidence="7">
    <location>
        <begin position="7"/>
        <end position="143"/>
    </location>
</feature>
<dbReference type="AlphaFoldDB" id="A0A2S5KQE4"/>
<dbReference type="PROSITE" id="PS51462">
    <property type="entry name" value="NUDIX"/>
    <property type="match status" value="1"/>
</dbReference>
<dbReference type="GO" id="GO:0017110">
    <property type="term" value="F:nucleoside diphosphate phosphatase activity"/>
    <property type="evidence" value="ECO:0007669"/>
    <property type="project" value="InterPro"/>
</dbReference>
<dbReference type="OrthoDB" id="8594221at2"/>
<dbReference type="Gene3D" id="3.90.79.10">
    <property type="entry name" value="Nucleoside Triphosphate Pyrophosphohydrolase"/>
    <property type="match status" value="1"/>
</dbReference>
<keyword evidence="6" id="KW-0460">Magnesium</keyword>
<dbReference type="InterPro" id="IPR033713">
    <property type="entry name" value="NudJ"/>
</dbReference>
<evidence type="ECO:0000256" key="3">
    <source>
        <dbReference type="ARBA" id="ARBA00011245"/>
    </source>
</evidence>